<name>D7DNB6_METV0</name>
<dbReference type="Gene3D" id="2.40.160.10">
    <property type="entry name" value="Porin"/>
    <property type="match status" value="1"/>
</dbReference>
<dbReference type="AlphaFoldDB" id="D7DNB6"/>
<dbReference type="InterPro" id="IPR033900">
    <property type="entry name" value="Gram_neg_porin_domain"/>
</dbReference>
<dbReference type="Proteomes" id="UP000000383">
    <property type="component" value="Chromosome"/>
</dbReference>
<dbReference type="OrthoDB" id="8735103at2"/>
<evidence type="ECO:0000259" key="2">
    <source>
        <dbReference type="Pfam" id="PF13609"/>
    </source>
</evidence>
<keyword evidence="1" id="KW-0732">Signal</keyword>
<dbReference type="GO" id="GO:0016020">
    <property type="term" value="C:membrane"/>
    <property type="evidence" value="ECO:0007669"/>
    <property type="project" value="InterPro"/>
</dbReference>
<dbReference type="Pfam" id="PF13609">
    <property type="entry name" value="Porin_4"/>
    <property type="match status" value="1"/>
</dbReference>
<dbReference type="EMBL" id="CP002056">
    <property type="protein sequence ID" value="ADI30917.1"/>
    <property type="molecule type" value="Genomic_DNA"/>
</dbReference>
<dbReference type="STRING" id="666681.M301_2560"/>
<keyword evidence="4" id="KW-1185">Reference proteome</keyword>
<evidence type="ECO:0000313" key="3">
    <source>
        <dbReference type="EMBL" id="ADI30917.1"/>
    </source>
</evidence>
<dbReference type="GO" id="GO:0015288">
    <property type="term" value="F:porin activity"/>
    <property type="evidence" value="ECO:0007669"/>
    <property type="project" value="InterPro"/>
</dbReference>
<dbReference type="eggNOG" id="COG3203">
    <property type="taxonomic scope" value="Bacteria"/>
</dbReference>
<dbReference type="RefSeq" id="WP_013149224.1">
    <property type="nucleotide sequence ID" value="NC_014207.1"/>
</dbReference>
<protein>
    <recommendedName>
        <fullName evidence="2">Porin domain-containing protein</fullName>
    </recommendedName>
</protein>
<dbReference type="HOGENOM" id="CLU_032382_0_0_4"/>
<dbReference type="SUPFAM" id="SSF56935">
    <property type="entry name" value="Porins"/>
    <property type="match status" value="1"/>
</dbReference>
<feature type="chain" id="PRO_5003094870" description="Porin domain-containing protein" evidence="1">
    <location>
        <begin position="23"/>
        <end position="429"/>
    </location>
</feature>
<feature type="signal peptide" evidence="1">
    <location>
        <begin position="1"/>
        <end position="22"/>
    </location>
</feature>
<accession>D7DNB6</accession>
<evidence type="ECO:0000313" key="4">
    <source>
        <dbReference type="Proteomes" id="UP000000383"/>
    </source>
</evidence>
<feature type="domain" description="Porin" evidence="2">
    <location>
        <begin position="10"/>
        <end position="402"/>
    </location>
</feature>
<dbReference type="InterPro" id="IPR023614">
    <property type="entry name" value="Porin_dom_sf"/>
</dbReference>
<evidence type="ECO:0000256" key="1">
    <source>
        <dbReference type="SAM" id="SignalP"/>
    </source>
</evidence>
<reference evidence="4" key="1">
    <citation type="submission" date="2010-05" db="EMBL/GenBank/DDBJ databases">
        <title>Complete sequence of Methylotenera sp. 301.</title>
        <authorList>
            <person name="Lucas S."/>
            <person name="Copeland A."/>
            <person name="Lapidus A."/>
            <person name="Cheng J.-F."/>
            <person name="Bruce D."/>
            <person name="Goodwin L."/>
            <person name="Pitluck S."/>
            <person name="Clum A."/>
            <person name="Land M."/>
            <person name="Hauser L."/>
            <person name="Kyrpides N."/>
            <person name="Ivanova N."/>
            <person name="Chistoservova L."/>
            <person name="Kalyuzhnaya M."/>
            <person name="Woyke T."/>
        </authorList>
    </citation>
    <scope>NUCLEOTIDE SEQUENCE [LARGE SCALE GENOMIC DNA]</scope>
    <source>
        <strain evidence="4">301</strain>
    </source>
</reference>
<organism evidence="3 4">
    <name type="scientific">Methylotenera versatilis (strain 301)</name>
    <dbReference type="NCBI Taxonomy" id="666681"/>
    <lineage>
        <taxon>Bacteria</taxon>
        <taxon>Pseudomonadati</taxon>
        <taxon>Pseudomonadota</taxon>
        <taxon>Betaproteobacteria</taxon>
        <taxon>Nitrosomonadales</taxon>
        <taxon>Methylophilaceae</taxon>
        <taxon>Methylotenera</taxon>
    </lineage>
</organism>
<proteinExistence type="predicted"/>
<gene>
    <name evidence="3" type="ordered locus">M301_2560</name>
</gene>
<reference evidence="3 4" key="2">
    <citation type="journal article" date="2011" name="J. Bacteriol.">
        <title>Genomes of three methylotrophs from a single niche uncover genetic and metabolic divergence of Methylophilaceae.</title>
        <authorList>
            <person name="Lapidus A."/>
            <person name="Clum A."/>
            <person name="Labutti K."/>
            <person name="Kaluzhnaya M.G."/>
            <person name="Lim S."/>
            <person name="Beck D.A."/>
            <person name="Glavina Del Rio T."/>
            <person name="Nolan M."/>
            <person name="Mavromatis K."/>
            <person name="Huntemann M."/>
            <person name="Lucas S."/>
            <person name="Lidstrom M.E."/>
            <person name="Ivanova N."/>
            <person name="Chistoserdova L."/>
        </authorList>
    </citation>
    <scope>NUCLEOTIDE SEQUENCE [LARGE SCALE GENOMIC DNA]</scope>
    <source>
        <strain evidence="3 4">301</strain>
    </source>
</reference>
<sequence precursor="true">MNNTIKLAVASALLAAASNASAGIMIPAGDWTLDIGGVVNMYYTSTRHTGDDAGTLTAGTNNNGTKTKSNITTGLLPNYLTVSGKTRQNDLDVGFTISMQPGAATTSSLSGGGGNENRQQFITFGDASWGSIKLGKDLGIFASDAILNDMTLLGVGSGAGTLNGTTTLGRIGTGYIYADWKNQIAYSSPNWNGFSFTAGVSQGWNANGTGSPYAANGTTTQAGGSQPAFEAKASYSWAGDFAGKVWVSGISQKMRGIGATAGNAAGFAFDPTTGGSIPVAATAASSGTDDRSEAVDFGGTINVAGFGLTGYYFTGSGIGNQYQFSSGYDALGQARDSDGGYVQATYTIPGVGTKLGASWGTSNLDATSNDARGDVSSEMWTIGAYHPLTKHLNLVAEYSDAKDTVDARGAFAETKSKAKTVSLGAILFF</sequence>
<dbReference type="KEGG" id="meh:M301_2560"/>